<keyword evidence="6" id="KW-1185">Reference proteome</keyword>
<dbReference type="InterPro" id="IPR020904">
    <property type="entry name" value="Sc_DH/Rdtase_CS"/>
</dbReference>
<proteinExistence type="inferred from homology"/>
<organism evidence="5 6">
    <name type="scientific">Pseudoduganella lutea</name>
    <dbReference type="NCBI Taxonomy" id="321985"/>
    <lineage>
        <taxon>Bacteria</taxon>
        <taxon>Pseudomonadati</taxon>
        <taxon>Pseudomonadota</taxon>
        <taxon>Betaproteobacteria</taxon>
        <taxon>Burkholderiales</taxon>
        <taxon>Oxalobacteraceae</taxon>
        <taxon>Telluria group</taxon>
        <taxon>Pseudoduganella</taxon>
    </lineage>
</organism>
<gene>
    <name evidence="5" type="ORF">EWM63_18515</name>
</gene>
<reference evidence="5 6" key="1">
    <citation type="submission" date="2019-02" db="EMBL/GenBank/DDBJ databases">
        <title>Draft Genome Sequences of Six Type Strains of the Genus Massilia.</title>
        <authorList>
            <person name="Miess H."/>
            <person name="Frediansyhah A."/>
            <person name="Gross H."/>
        </authorList>
    </citation>
    <scope>NUCLEOTIDE SEQUENCE [LARGE SCALE GENOMIC DNA]</scope>
    <source>
        <strain evidence="5 6">DSM 17473</strain>
    </source>
</reference>
<dbReference type="Pfam" id="PF13561">
    <property type="entry name" value="adh_short_C2"/>
    <property type="match status" value="1"/>
</dbReference>
<accession>A0A4P6L009</accession>
<sequence length="253" mass="26059">MDSSTEFSSRVALVTGAATGIGEQVARRLHAGGAAVTVAGHDGAALERLRRELDPGGGRVLAIEADVRDEEAVREVVRRTVDTFGALHLAVNNAGLTGPHDTPLEALSLDTWNTVIGTDLTGIFLSLKAELPAIVAAGGGAVVNLSSANGIVGVAGIAAYTAAKHGVLGLTRAAALEYADKNVRINAIGPGYVATPRMLESPGEVLDAMAASHPLQRLATREEVAEFIAFLLSERASFCTGGFYAVDGGYTAR</sequence>
<dbReference type="InterPro" id="IPR057326">
    <property type="entry name" value="KR_dom"/>
</dbReference>
<name>A0A4P6L009_9BURK</name>
<keyword evidence="3" id="KW-0520">NAD</keyword>
<evidence type="ECO:0000313" key="5">
    <source>
        <dbReference type="EMBL" id="QBE64736.1"/>
    </source>
</evidence>
<dbReference type="FunFam" id="3.40.50.720:FF:000084">
    <property type="entry name" value="Short-chain dehydrogenase reductase"/>
    <property type="match status" value="1"/>
</dbReference>
<dbReference type="RefSeq" id="WP_130187853.1">
    <property type="nucleotide sequence ID" value="NZ_CP035913.1"/>
</dbReference>
<evidence type="ECO:0000259" key="4">
    <source>
        <dbReference type="SMART" id="SM00822"/>
    </source>
</evidence>
<dbReference type="InterPro" id="IPR002347">
    <property type="entry name" value="SDR_fam"/>
</dbReference>
<protein>
    <submittedName>
        <fullName evidence="5">SDR family oxidoreductase</fullName>
    </submittedName>
</protein>
<evidence type="ECO:0000313" key="6">
    <source>
        <dbReference type="Proteomes" id="UP000290637"/>
    </source>
</evidence>
<dbReference type="Proteomes" id="UP000290637">
    <property type="component" value="Chromosome"/>
</dbReference>
<evidence type="ECO:0000256" key="2">
    <source>
        <dbReference type="ARBA" id="ARBA00023002"/>
    </source>
</evidence>
<dbReference type="SUPFAM" id="SSF51735">
    <property type="entry name" value="NAD(P)-binding Rossmann-fold domains"/>
    <property type="match status" value="1"/>
</dbReference>
<dbReference type="InterPro" id="IPR036291">
    <property type="entry name" value="NAD(P)-bd_dom_sf"/>
</dbReference>
<dbReference type="PRINTS" id="PR00081">
    <property type="entry name" value="GDHRDH"/>
</dbReference>
<dbReference type="PANTHER" id="PTHR24321:SF8">
    <property type="entry name" value="ESTRADIOL 17-BETA-DEHYDROGENASE 8-RELATED"/>
    <property type="match status" value="1"/>
</dbReference>
<dbReference type="PROSITE" id="PS00061">
    <property type="entry name" value="ADH_SHORT"/>
    <property type="match status" value="1"/>
</dbReference>
<evidence type="ECO:0000256" key="3">
    <source>
        <dbReference type="ARBA" id="ARBA00023027"/>
    </source>
</evidence>
<dbReference type="AlphaFoldDB" id="A0A4P6L009"/>
<dbReference type="OrthoDB" id="7064009at2"/>
<feature type="domain" description="Ketoreductase" evidence="4">
    <location>
        <begin position="10"/>
        <end position="191"/>
    </location>
</feature>
<dbReference type="EMBL" id="CP035913">
    <property type="protein sequence ID" value="QBE64736.1"/>
    <property type="molecule type" value="Genomic_DNA"/>
</dbReference>
<dbReference type="GO" id="GO:0016491">
    <property type="term" value="F:oxidoreductase activity"/>
    <property type="evidence" value="ECO:0007669"/>
    <property type="project" value="UniProtKB-KW"/>
</dbReference>
<dbReference type="Gene3D" id="3.40.50.720">
    <property type="entry name" value="NAD(P)-binding Rossmann-like Domain"/>
    <property type="match status" value="1"/>
</dbReference>
<evidence type="ECO:0000256" key="1">
    <source>
        <dbReference type="ARBA" id="ARBA00006484"/>
    </source>
</evidence>
<dbReference type="PANTHER" id="PTHR24321">
    <property type="entry name" value="DEHYDROGENASES, SHORT CHAIN"/>
    <property type="match status" value="1"/>
</dbReference>
<comment type="similarity">
    <text evidence="1">Belongs to the short-chain dehydrogenases/reductases (SDR) family.</text>
</comment>
<dbReference type="KEGG" id="plue:EWM63_18515"/>
<dbReference type="SMART" id="SM00822">
    <property type="entry name" value="PKS_KR"/>
    <property type="match status" value="1"/>
</dbReference>
<keyword evidence="2" id="KW-0560">Oxidoreductase</keyword>
<dbReference type="PRINTS" id="PR00080">
    <property type="entry name" value="SDRFAMILY"/>
</dbReference>